<proteinExistence type="predicted"/>
<dbReference type="AlphaFoldDB" id="F0XXU9"/>
<dbReference type="OrthoDB" id="10262360at2759"/>
<organism evidence="2">
    <name type="scientific">Aureococcus anophagefferens</name>
    <name type="common">Harmful bloom alga</name>
    <dbReference type="NCBI Taxonomy" id="44056"/>
    <lineage>
        <taxon>Eukaryota</taxon>
        <taxon>Sar</taxon>
        <taxon>Stramenopiles</taxon>
        <taxon>Ochrophyta</taxon>
        <taxon>Pelagophyceae</taxon>
        <taxon>Pelagomonadales</taxon>
        <taxon>Pelagomonadaceae</taxon>
        <taxon>Aureococcus</taxon>
    </lineage>
</organism>
<dbReference type="PANTHER" id="PTHR12848">
    <property type="entry name" value="REGULATORY-ASSOCIATED PROTEIN OF MTOR"/>
    <property type="match status" value="1"/>
</dbReference>
<protein>
    <submittedName>
        <fullName evidence="1">Uncharacterized protein</fullName>
    </submittedName>
</protein>
<dbReference type="InParanoid" id="F0XXU9"/>
<dbReference type="OMA" id="QLCHIVI"/>
<dbReference type="InterPro" id="IPR001680">
    <property type="entry name" value="WD40_rpt"/>
</dbReference>
<dbReference type="GO" id="GO:0030307">
    <property type="term" value="P:positive regulation of cell growth"/>
    <property type="evidence" value="ECO:0007669"/>
    <property type="project" value="TreeGrafter"/>
</dbReference>
<dbReference type="Gene3D" id="2.130.10.10">
    <property type="entry name" value="YVTN repeat-like/Quinoprotein amine dehydrogenase"/>
    <property type="match status" value="1"/>
</dbReference>
<dbReference type="InterPro" id="IPR004083">
    <property type="entry name" value="Raptor"/>
</dbReference>
<dbReference type="GO" id="GO:0009267">
    <property type="term" value="P:cellular response to starvation"/>
    <property type="evidence" value="ECO:0007669"/>
    <property type="project" value="TreeGrafter"/>
</dbReference>
<reference evidence="1 2" key="1">
    <citation type="journal article" date="2011" name="Proc. Natl. Acad. Sci. U.S.A.">
        <title>Niche of harmful alga Aureococcus anophagefferens revealed through ecogenomics.</title>
        <authorList>
            <person name="Gobler C.J."/>
            <person name="Berry D.L."/>
            <person name="Dyhrman S.T."/>
            <person name="Wilhelm S.W."/>
            <person name="Salamov A."/>
            <person name="Lobanov A.V."/>
            <person name="Zhang Y."/>
            <person name="Collier J.L."/>
            <person name="Wurch L.L."/>
            <person name="Kustka A.B."/>
            <person name="Dill B.D."/>
            <person name="Shah M."/>
            <person name="VerBerkmoes N.C."/>
            <person name="Kuo A."/>
            <person name="Terry A."/>
            <person name="Pangilinan J."/>
            <person name="Lindquist E.A."/>
            <person name="Lucas S."/>
            <person name="Paulsen I.T."/>
            <person name="Hattenrath-Lehmann T.K."/>
            <person name="Talmage S.C."/>
            <person name="Walker E.A."/>
            <person name="Koch F."/>
            <person name="Burson A.M."/>
            <person name="Marcoval M.A."/>
            <person name="Tang Y.Z."/>
            <person name="Lecleir G.R."/>
            <person name="Coyne K.J."/>
            <person name="Berg G.M."/>
            <person name="Bertrand E.M."/>
            <person name="Saito M.A."/>
            <person name="Gladyshev V.N."/>
            <person name="Grigoriev I.V."/>
        </authorList>
    </citation>
    <scope>NUCLEOTIDE SEQUENCE [LARGE SCALE GENOMIC DNA]</scope>
    <source>
        <strain evidence="2">CCMP 1984</strain>
    </source>
</reference>
<evidence type="ECO:0000313" key="1">
    <source>
        <dbReference type="EMBL" id="EGB12285.1"/>
    </source>
</evidence>
<dbReference type="KEGG" id="aaf:AURANDRAFT_19887"/>
<dbReference type="Pfam" id="PF00400">
    <property type="entry name" value="WD40"/>
    <property type="match status" value="1"/>
</dbReference>
<keyword evidence="2" id="KW-1185">Reference proteome</keyword>
<accession>F0XXU9</accession>
<dbReference type="eggNOG" id="KOG1517">
    <property type="taxonomic scope" value="Eukaryota"/>
</dbReference>
<dbReference type="GO" id="GO:0071230">
    <property type="term" value="P:cellular response to amino acid stimulus"/>
    <property type="evidence" value="ECO:0007669"/>
    <property type="project" value="TreeGrafter"/>
</dbReference>
<dbReference type="GO" id="GO:0031931">
    <property type="term" value="C:TORC1 complex"/>
    <property type="evidence" value="ECO:0007669"/>
    <property type="project" value="InterPro"/>
</dbReference>
<dbReference type="EMBL" id="GL833121">
    <property type="protein sequence ID" value="EGB12285.1"/>
    <property type="molecule type" value="Genomic_DNA"/>
</dbReference>
<sequence length="122" mass="12971">REHSAWVVHTHAHADAPRECASGCVAGDLKFWDARAPGASLRTNSTMTAFDAHGNAPLLASGSHNQFIKFMARDGDQLNIVRYHDGFLGQRIGPVSSLAFHPTKVLCAAGSTDAVVGIYAAQ</sequence>
<dbReference type="Proteomes" id="UP000002729">
    <property type="component" value="Unassembled WGS sequence"/>
</dbReference>
<dbReference type="GO" id="GO:0030674">
    <property type="term" value="F:protein-macromolecule adaptor activity"/>
    <property type="evidence" value="ECO:0007669"/>
    <property type="project" value="TreeGrafter"/>
</dbReference>
<name>F0XXU9_AURAN</name>
<feature type="non-terminal residue" evidence="1">
    <location>
        <position position="1"/>
    </location>
</feature>
<dbReference type="PANTHER" id="PTHR12848:SF16">
    <property type="entry name" value="REGULATORY-ASSOCIATED PROTEIN OF MTOR"/>
    <property type="match status" value="1"/>
</dbReference>
<dbReference type="SUPFAM" id="SSF117289">
    <property type="entry name" value="Nucleoporin domain"/>
    <property type="match status" value="1"/>
</dbReference>
<dbReference type="GeneID" id="20219202"/>
<dbReference type="GO" id="GO:0010506">
    <property type="term" value="P:regulation of autophagy"/>
    <property type="evidence" value="ECO:0007669"/>
    <property type="project" value="TreeGrafter"/>
</dbReference>
<dbReference type="InterPro" id="IPR015943">
    <property type="entry name" value="WD40/YVTN_repeat-like_dom_sf"/>
</dbReference>
<dbReference type="RefSeq" id="XP_009033348.1">
    <property type="nucleotide sequence ID" value="XM_009035100.1"/>
</dbReference>
<dbReference type="GO" id="GO:0005737">
    <property type="term" value="C:cytoplasm"/>
    <property type="evidence" value="ECO:0007669"/>
    <property type="project" value="TreeGrafter"/>
</dbReference>
<evidence type="ECO:0000313" key="2">
    <source>
        <dbReference type="Proteomes" id="UP000002729"/>
    </source>
</evidence>
<gene>
    <name evidence="1" type="ORF">AURANDRAFT_19887</name>
</gene>
<dbReference type="GO" id="GO:0031929">
    <property type="term" value="P:TOR signaling"/>
    <property type="evidence" value="ECO:0007669"/>
    <property type="project" value="InterPro"/>
</dbReference>